<reference evidence="10 11" key="1">
    <citation type="journal article" date="2023" name="Genome Announc.">
        <title>Pan-Genome Analyses of the Genus Cohnella and Proposal of the Novel Species Cohnella silvisoli sp. nov., Isolated from Forest Soil.</title>
        <authorList>
            <person name="Wang C."/>
            <person name="Mao L."/>
            <person name="Bao G."/>
            <person name="Zhu H."/>
        </authorList>
    </citation>
    <scope>NUCLEOTIDE SEQUENCE [LARGE SCALE GENOMIC DNA]</scope>
    <source>
        <strain evidence="10 11">NL03-T5-1</strain>
    </source>
</reference>
<evidence type="ECO:0000313" key="10">
    <source>
        <dbReference type="EMBL" id="MEQ4481646.1"/>
    </source>
</evidence>
<feature type="transmembrane region" description="Helical" evidence="8">
    <location>
        <begin position="246"/>
        <end position="263"/>
    </location>
</feature>
<dbReference type="InterPro" id="IPR000515">
    <property type="entry name" value="MetI-like"/>
</dbReference>
<keyword evidence="7 8" id="KW-0472">Membrane</keyword>
<feature type="transmembrane region" description="Helical" evidence="8">
    <location>
        <begin position="293"/>
        <end position="319"/>
    </location>
</feature>
<dbReference type="InterPro" id="IPR035906">
    <property type="entry name" value="MetI-like_sf"/>
</dbReference>
<feature type="transmembrane region" description="Helical" evidence="8">
    <location>
        <begin position="190"/>
        <end position="212"/>
    </location>
</feature>
<dbReference type="PANTHER" id="PTHR43357">
    <property type="entry name" value="INNER MEMBRANE ABC TRANSPORTER PERMEASE PROTEIN YDCV"/>
    <property type="match status" value="1"/>
</dbReference>
<evidence type="ECO:0000256" key="8">
    <source>
        <dbReference type="RuleBase" id="RU363032"/>
    </source>
</evidence>
<evidence type="ECO:0000313" key="11">
    <source>
        <dbReference type="Proteomes" id="UP001493487"/>
    </source>
</evidence>
<protein>
    <submittedName>
        <fullName evidence="10">Iron ABC transporter permease</fullName>
    </submittedName>
</protein>
<dbReference type="EMBL" id="JASKHM010000002">
    <property type="protein sequence ID" value="MEQ4481646.1"/>
    <property type="molecule type" value="Genomic_DNA"/>
</dbReference>
<dbReference type="PANTHER" id="PTHR43357:SF3">
    <property type="entry name" value="FE(3+)-TRANSPORT SYSTEM PERMEASE PROTEIN FBPB 2"/>
    <property type="match status" value="1"/>
</dbReference>
<evidence type="ECO:0000256" key="1">
    <source>
        <dbReference type="ARBA" id="ARBA00004429"/>
    </source>
</evidence>
<feature type="transmembrane region" description="Helical" evidence="8">
    <location>
        <begin position="414"/>
        <end position="439"/>
    </location>
</feature>
<feature type="transmembrane region" description="Helical" evidence="8">
    <location>
        <begin position="339"/>
        <end position="357"/>
    </location>
</feature>
<keyword evidence="4" id="KW-0997">Cell inner membrane</keyword>
<keyword evidence="2 8" id="KW-0813">Transport</keyword>
<dbReference type="PROSITE" id="PS50928">
    <property type="entry name" value="ABC_TM1"/>
    <property type="match status" value="2"/>
</dbReference>
<feature type="transmembrane region" description="Helical" evidence="8">
    <location>
        <begin position="369"/>
        <end position="394"/>
    </location>
</feature>
<keyword evidence="5 8" id="KW-0812">Transmembrane</keyword>
<dbReference type="RefSeq" id="WP_232183585.1">
    <property type="nucleotide sequence ID" value="NZ_JAIOAP010000002.1"/>
</dbReference>
<keyword evidence="3" id="KW-1003">Cell membrane</keyword>
<feature type="transmembrane region" description="Helical" evidence="8">
    <location>
        <begin position="60"/>
        <end position="87"/>
    </location>
</feature>
<dbReference type="Gene3D" id="1.10.3720.10">
    <property type="entry name" value="MetI-like"/>
    <property type="match status" value="2"/>
</dbReference>
<comment type="similarity">
    <text evidence="8">Belongs to the binding-protein-dependent transport system permease family.</text>
</comment>
<dbReference type="Proteomes" id="UP001493487">
    <property type="component" value="Unassembled WGS sequence"/>
</dbReference>
<keyword evidence="11" id="KW-1185">Reference proteome</keyword>
<feature type="transmembrane region" description="Helical" evidence="8">
    <location>
        <begin position="94"/>
        <end position="114"/>
    </location>
</feature>
<evidence type="ECO:0000256" key="7">
    <source>
        <dbReference type="ARBA" id="ARBA00023136"/>
    </source>
</evidence>
<feature type="transmembrane region" description="Helical" evidence="8">
    <location>
        <begin position="477"/>
        <end position="498"/>
    </location>
</feature>
<keyword evidence="6 8" id="KW-1133">Transmembrane helix</keyword>
<dbReference type="CDD" id="cd06261">
    <property type="entry name" value="TM_PBP2"/>
    <property type="match status" value="2"/>
</dbReference>
<evidence type="ECO:0000256" key="5">
    <source>
        <dbReference type="ARBA" id="ARBA00022692"/>
    </source>
</evidence>
<evidence type="ECO:0000259" key="9">
    <source>
        <dbReference type="PROSITE" id="PS50928"/>
    </source>
</evidence>
<organism evidence="10 11">
    <name type="scientific">Cohnella silvisoli</name>
    <dbReference type="NCBI Taxonomy" id="2873699"/>
    <lineage>
        <taxon>Bacteria</taxon>
        <taxon>Bacillati</taxon>
        <taxon>Bacillota</taxon>
        <taxon>Bacilli</taxon>
        <taxon>Bacillales</taxon>
        <taxon>Paenibacillaceae</taxon>
        <taxon>Cohnella</taxon>
    </lineage>
</organism>
<evidence type="ECO:0000256" key="6">
    <source>
        <dbReference type="ARBA" id="ARBA00022989"/>
    </source>
</evidence>
<sequence>MRLVKVLRGIRQYANGWLYASLLGAAAILLPLIILFISLFQPPNENWLQIKQFLLRDYVIQSIWLVLFSSLFTMLLGVTLAWLVAAFDFPFKRFFSFALALPLAVPPYIAAYTYSTMTSYTGFVQTTLRNEFGWTPDPKWFGIMSMRGAIFIFTLFLFPYVYLIAKSFLERQSGSYIENARLLGRRPAAVFFRIVLPISRPAIVGGVMLVVFEVLSDYGVSSYYGIQSVSVAIFQTWFGMYDVDSAVRLAAWLMTGVIGLFVFERMLRHRRNYAASTSKTRQLAPMKLRGIRAAAACLFCGFFFSISFLIPVLQLIVWATWSYRDVLTPAFYTLTFNTVRVGFTATFFILLLSIITANVNRMKGTFAYVLARSVTAGYSVPGTIIAIGVLSLFIGLDRLLAPIYAMLGRGQAPLVLSMSIVMLIAAYVVRFMATGYNAIEAGYEKIGMKYTEASRLLGLGMTRTFFKAELPLIKGSLLSAIILTFVEIMKELPLALLLRPFNFETLATKTYQYASDERIYEASVPALFIISVSMISVILFHQIGKKLEL</sequence>
<proteinExistence type="inferred from homology"/>
<feature type="transmembrane region" description="Helical" evidence="8">
    <location>
        <begin position="16"/>
        <end position="40"/>
    </location>
</feature>
<comment type="caution">
    <text evidence="10">The sequence shown here is derived from an EMBL/GenBank/DDBJ whole genome shotgun (WGS) entry which is preliminary data.</text>
</comment>
<gene>
    <name evidence="10" type="ORF">QJS35_04480</name>
</gene>
<dbReference type="Pfam" id="PF00528">
    <property type="entry name" value="BPD_transp_1"/>
    <property type="match status" value="2"/>
</dbReference>
<feature type="transmembrane region" description="Helical" evidence="8">
    <location>
        <begin position="518"/>
        <end position="540"/>
    </location>
</feature>
<dbReference type="SUPFAM" id="SSF161098">
    <property type="entry name" value="MetI-like"/>
    <property type="match status" value="2"/>
</dbReference>
<name>A0ABV1KPU0_9BACL</name>
<evidence type="ECO:0000256" key="3">
    <source>
        <dbReference type="ARBA" id="ARBA00022475"/>
    </source>
</evidence>
<feature type="transmembrane region" description="Helical" evidence="8">
    <location>
        <begin position="148"/>
        <end position="169"/>
    </location>
</feature>
<comment type="subcellular location">
    <subcellularLocation>
        <location evidence="1">Cell inner membrane</location>
        <topology evidence="1">Multi-pass membrane protein</topology>
    </subcellularLocation>
    <subcellularLocation>
        <location evidence="8">Cell membrane</location>
        <topology evidence="8">Multi-pass membrane protein</topology>
    </subcellularLocation>
</comment>
<evidence type="ECO:0000256" key="2">
    <source>
        <dbReference type="ARBA" id="ARBA00022448"/>
    </source>
</evidence>
<accession>A0ABV1KPU0</accession>
<feature type="domain" description="ABC transmembrane type-1" evidence="9">
    <location>
        <begin position="335"/>
        <end position="540"/>
    </location>
</feature>
<feature type="domain" description="ABC transmembrane type-1" evidence="9">
    <location>
        <begin position="59"/>
        <end position="262"/>
    </location>
</feature>
<evidence type="ECO:0000256" key="4">
    <source>
        <dbReference type="ARBA" id="ARBA00022519"/>
    </source>
</evidence>